<proteinExistence type="predicted"/>
<sequence length="15" mass="1889">MLHRWTVCPRCIQVF</sequence>
<dbReference type="EMBL" id="GBXM01068203">
    <property type="protein sequence ID" value="JAH40374.1"/>
    <property type="molecule type" value="Transcribed_RNA"/>
</dbReference>
<evidence type="ECO:0000313" key="1">
    <source>
        <dbReference type="EMBL" id="JAH40374.1"/>
    </source>
</evidence>
<reference evidence="1" key="2">
    <citation type="journal article" date="2015" name="Fish Shellfish Immunol.">
        <title>Early steps in the European eel (Anguilla anguilla)-Vibrio vulnificus interaction in the gills: Role of the RtxA13 toxin.</title>
        <authorList>
            <person name="Callol A."/>
            <person name="Pajuelo D."/>
            <person name="Ebbesson L."/>
            <person name="Teles M."/>
            <person name="MacKenzie S."/>
            <person name="Amaro C."/>
        </authorList>
    </citation>
    <scope>NUCLEOTIDE SEQUENCE</scope>
</reference>
<protein>
    <submittedName>
        <fullName evidence="1">Uncharacterized protein</fullName>
    </submittedName>
</protein>
<name>A0A0E9SG74_ANGAN</name>
<accession>A0A0E9SG74</accession>
<organism evidence="1">
    <name type="scientific">Anguilla anguilla</name>
    <name type="common">European freshwater eel</name>
    <name type="synonym">Muraena anguilla</name>
    <dbReference type="NCBI Taxonomy" id="7936"/>
    <lineage>
        <taxon>Eukaryota</taxon>
        <taxon>Metazoa</taxon>
        <taxon>Chordata</taxon>
        <taxon>Craniata</taxon>
        <taxon>Vertebrata</taxon>
        <taxon>Euteleostomi</taxon>
        <taxon>Actinopterygii</taxon>
        <taxon>Neopterygii</taxon>
        <taxon>Teleostei</taxon>
        <taxon>Anguilliformes</taxon>
        <taxon>Anguillidae</taxon>
        <taxon>Anguilla</taxon>
    </lineage>
</organism>
<reference evidence="1" key="1">
    <citation type="submission" date="2014-11" db="EMBL/GenBank/DDBJ databases">
        <authorList>
            <person name="Amaro Gonzalez C."/>
        </authorList>
    </citation>
    <scope>NUCLEOTIDE SEQUENCE</scope>
</reference>